<dbReference type="Gene3D" id="4.10.800.10">
    <property type="entry name" value="Thyroglobulin type-1"/>
    <property type="match status" value="1"/>
</dbReference>
<reference evidence="4 5" key="1">
    <citation type="submission" date="2024-05" db="EMBL/GenBank/DDBJ databases">
        <title>Genome sequencing and assembly of Indian major carp, Cirrhinus mrigala (Hamilton, 1822).</title>
        <authorList>
            <person name="Mohindra V."/>
            <person name="Chowdhury L.M."/>
            <person name="Lal K."/>
            <person name="Jena J.K."/>
        </authorList>
    </citation>
    <scope>NUCLEOTIDE SEQUENCE [LARGE SCALE GENOMIC DNA]</scope>
    <source>
        <strain evidence="4">CM1030</strain>
        <tissue evidence="4">Blood</tissue>
    </source>
</reference>
<dbReference type="InterPro" id="IPR036857">
    <property type="entry name" value="Thyroglobulin_1_sf"/>
</dbReference>
<comment type="caution">
    <text evidence="2">Lacks conserved residue(s) required for the propagation of feature annotation.</text>
</comment>
<feature type="domain" description="Thyroglobulin type-1" evidence="3">
    <location>
        <begin position="1"/>
        <end position="61"/>
    </location>
</feature>
<dbReference type="SUPFAM" id="SSF57610">
    <property type="entry name" value="Thyroglobulin type-1 domain"/>
    <property type="match status" value="1"/>
</dbReference>
<gene>
    <name evidence="4" type="ORF">M9458_022963</name>
</gene>
<dbReference type="PROSITE" id="PS51162">
    <property type="entry name" value="THYROGLOBULIN_1_2"/>
    <property type="match status" value="1"/>
</dbReference>
<comment type="caution">
    <text evidence="4">The sequence shown here is derived from an EMBL/GenBank/DDBJ whole genome shotgun (WGS) entry which is preliminary data.</text>
</comment>
<organism evidence="4 5">
    <name type="scientific">Cirrhinus mrigala</name>
    <name type="common">Mrigala</name>
    <dbReference type="NCBI Taxonomy" id="683832"/>
    <lineage>
        <taxon>Eukaryota</taxon>
        <taxon>Metazoa</taxon>
        <taxon>Chordata</taxon>
        <taxon>Craniata</taxon>
        <taxon>Vertebrata</taxon>
        <taxon>Euteleostomi</taxon>
        <taxon>Actinopterygii</taxon>
        <taxon>Neopterygii</taxon>
        <taxon>Teleostei</taxon>
        <taxon>Ostariophysi</taxon>
        <taxon>Cypriniformes</taxon>
        <taxon>Cyprinidae</taxon>
        <taxon>Labeoninae</taxon>
        <taxon>Labeonini</taxon>
        <taxon>Cirrhinus</taxon>
    </lineage>
</organism>
<accession>A0ABD0Q2T3</accession>
<feature type="non-terminal residue" evidence="4">
    <location>
        <position position="61"/>
    </location>
</feature>
<sequence>EAALGSSSSSGGYFFFRPRPAVGQYVPTCDAYGAYEPTQCHASVGQCWRFPDPEPNRAADP</sequence>
<dbReference type="CDD" id="cd00191">
    <property type="entry name" value="TY"/>
    <property type="match status" value="1"/>
</dbReference>
<evidence type="ECO:0000256" key="1">
    <source>
        <dbReference type="ARBA" id="ARBA00023157"/>
    </source>
</evidence>
<protein>
    <recommendedName>
        <fullName evidence="3">Thyroglobulin type-1 domain-containing protein</fullName>
    </recommendedName>
</protein>
<evidence type="ECO:0000259" key="3">
    <source>
        <dbReference type="PROSITE" id="PS51162"/>
    </source>
</evidence>
<dbReference type="AlphaFoldDB" id="A0ABD0Q2T3"/>
<evidence type="ECO:0000313" key="4">
    <source>
        <dbReference type="EMBL" id="KAL0180557.1"/>
    </source>
</evidence>
<keyword evidence="5" id="KW-1185">Reference proteome</keyword>
<proteinExistence type="predicted"/>
<dbReference type="Pfam" id="PF00086">
    <property type="entry name" value="Thyroglobulin_1"/>
    <property type="match status" value="1"/>
</dbReference>
<dbReference type="Proteomes" id="UP001529510">
    <property type="component" value="Unassembled WGS sequence"/>
</dbReference>
<keyword evidence="1 2" id="KW-1015">Disulfide bond</keyword>
<name>A0ABD0Q2T3_CIRMR</name>
<evidence type="ECO:0000256" key="2">
    <source>
        <dbReference type="PROSITE-ProRule" id="PRU00500"/>
    </source>
</evidence>
<dbReference type="EMBL" id="JAMKFB020000011">
    <property type="protein sequence ID" value="KAL0180557.1"/>
    <property type="molecule type" value="Genomic_DNA"/>
</dbReference>
<feature type="disulfide bond" evidence="2">
    <location>
        <begin position="40"/>
        <end position="47"/>
    </location>
</feature>
<feature type="non-terminal residue" evidence="4">
    <location>
        <position position="1"/>
    </location>
</feature>
<dbReference type="InterPro" id="IPR000716">
    <property type="entry name" value="Thyroglobulin_1"/>
</dbReference>
<evidence type="ECO:0000313" key="5">
    <source>
        <dbReference type="Proteomes" id="UP001529510"/>
    </source>
</evidence>